<dbReference type="EMBL" id="CP129971">
    <property type="protein sequence ID" value="WKK74155.1"/>
    <property type="molecule type" value="Genomic_DNA"/>
</dbReference>
<dbReference type="RefSeq" id="WP_308347861.1">
    <property type="nucleotide sequence ID" value="NZ_CP129971.1"/>
</dbReference>
<name>A0AA49J8F5_9BACT</name>
<dbReference type="AlphaFoldDB" id="A0AA49J8F5"/>
<sequence>MKNFILLLISILMISCSTQKVLKTDTQQDIDLSGRWNNTDAEIATSELFNNLVSSAWLKDYQSQNNLKPRIKILEFDSNFKDGGDKLNHYFTQYTKTDASFELIEDSSEKKAEFFLTGKITAEEFITESDNYIDYTLITQLKNMDEEILWEDKNIVKKYIKD</sequence>
<proteinExistence type="predicted"/>
<reference evidence="1 2" key="1">
    <citation type="submission" date="2023-08" db="EMBL/GenBank/DDBJ databases">
        <title>Comparative genomics and taxonomic characterization of three novel marine species of genus Marivirga.</title>
        <authorList>
            <person name="Muhammad N."/>
            <person name="Kim S.-G."/>
        </authorList>
    </citation>
    <scope>NUCLEOTIDE SEQUENCE [LARGE SCALE GENOMIC DNA]</scope>
    <source>
        <strain evidence="1 2">BDSF4-3</strain>
    </source>
</reference>
<gene>
    <name evidence="1" type="ORF">QYS49_20475</name>
</gene>
<dbReference type="PROSITE" id="PS51257">
    <property type="entry name" value="PROKAR_LIPOPROTEIN"/>
    <property type="match status" value="1"/>
</dbReference>
<accession>A0AA49J8F5</accession>
<dbReference type="Proteomes" id="UP001230496">
    <property type="component" value="Chromosome"/>
</dbReference>
<dbReference type="KEGG" id="msaa:QYS49_20475"/>
<organism evidence="1 2">
    <name type="scientific">Marivirga salinarum</name>
    <dbReference type="NCBI Taxonomy" id="3059078"/>
    <lineage>
        <taxon>Bacteria</taxon>
        <taxon>Pseudomonadati</taxon>
        <taxon>Bacteroidota</taxon>
        <taxon>Cytophagia</taxon>
        <taxon>Cytophagales</taxon>
        <taxon>Marivirgaceae</taxon>
        <taxon>Marivirga</taxon>
    </lineage>
</organism>
<evidence type="ECO:0000313" key="2">
    <source>
        <dbReference type="Proteomes" id="UP001230496"/>
    </source>
</evidence>
<protein>
    <submittedName>
        <fullName evidence="1">Uncharacterized protein</fullName>
    </submittedName>
</protein>
<keyword evidence="2" id="KW-1185">Reference proteome</keyword>
<evidence type="ECO:0000313" key="1">
    <source>
        <dbReference type="EMBL" id="WKK74155.1"/>
    </source>
</evidence>